<evidence type="ECO:0008006" key="4">
    <source>
        <dbReference type="Google" id="ProtNLM"/>
    </source>
</evidence>
<feature type="compositionally biased region" description="Polar residues" evidence="1">
    <location>
        <begin position="204"/>
        <end position="215"/>
    </location>
</feature>
<proteinExistence type="predicted"/>
<evidence type="ECO:0000256" key="1">
    <source>
        <dbReference type="SAM" id="MobiDB-lite"/>
    </source>
</evidence>
<dbReference type="Pfam" id="PF07911">
    <property type="entry name" value="DUF1677"/>
    <property type="match status" value="1"/>
</dbReference>
<evidence type="ECO:0000313" key="2">
    <source>
        <dbReference type="EMBL" id="WJZ94253.1"/>
    </source>
</evidence>
<keyword evidence="3" id="KW-1185">Reference proteome</keyword>
<dbReference type="PANTHER" id="PTHR33108">
    <property type="entry name" value="OS01G0745000 PROTEIN"/>
    <property type="match status" value="1"/>
</dbReference>
<protein>
    <recommendedName>
        <fullName evidence="4">DUF1677 domain-containing protein</fullName>
    </recommendedName>
</protein>
<dbReference type="PANTHER" id="PTHR33108:SF32">
    <property type="entry name" value="DUF1677 FAMILY PROTEIN (DUF1677)"/>
    <property type="match status" value="1"/>
</dbReference>
<accession>A0ABY9CI35</accession>
<name>A0ABY9CI35_VITVI</name>
<dbReference type="EMBL" id="CP126656">
    <property type="protein sequence ID" value="WJZ94253.1"/>
    <property type="molecule type" value="Genomic_DNA"/>
</dbReference>
<dbReference type="Proteomes" id="UP001227230">
    <property type="component" value="Chromosome 9"/>
</dbReference>
<sequence>MGRTWPSLDHCIAPKPKQTEGDWFLTSEKRRLKESGRRRDSVEKKSERSRVKARKREKILICLDSLLLVFQERMSATVINTPILIVMSAQEASTKIISQIEVEFAKCDCCGLTEECTPEYIETVRERYNGRWICGLCSEAVKEEMIQMKRFQRLISTEEAVDQHMNFCKNFRSSSPPSNPTFHLISAMRQLLRRSLDSPRALRSTPNSPVRQSQEIPRPALTRSESCFPTLSG</sequence>
<organism evidence="2 3">
    <name type="scientific">Vitis vinifera</name>
    <name type="common">Grape</name>
    <dbReference type="NCBI Taxonomy" id="29760"/>
    <lineage>
        <taxon>Eukaryota</taxon>
        <taxon>Viridiplantae</taxon>
        <taxon>Streptophyta</taxon>
        <taxon>Embryophyta</taxon>
        <taxon>Tracheophyta</taxon>
        <taxon>Spermatophyta</taxon>
        <taxon>Magnoliopsida</taxon>
        <taxon>eudicotyledons</taxon>
        <taxon>Gunneridae</taxon>
        <taxon>Pentapetalae</taxon>
        <taxon>rosids</taxon>
        <taxon>Vitales</taxon>
        <taxon>Vitaceae</taxon>
        <taxon>Viteae</taxon>
        <taxon>Vitis</taxon>
    </lineage>
</organism>
<reference evidence="2 3" key="1">
    <citation type="journal article" date="2023" name="Hortic Res">
        <title>The complete reference genome for grapevine (Vitis vinifera L.) genetics and breeding.</title>
        <authorList>
            <person name="Shi X."/>
            <person name="Cao S."/>
            <person name="Wang X."/>
            <person name="Huang S."/>
            <person name="Wang Y."/>
            <person name="Liu Z."/>
            <person name="Liu W."/>
            <person name="Leng X."/>
            <person name="Peng Y."/>
            <person name="Wang N."/>
            <person name="Wang Y."/>
            <person name="Ma Z."/>
            <person name="Xu X."/>
            <person name="Zhang F."/>
            <person name="Xue H."/>
            <person name="Zhong H."/>
            <person name="Wang Y."/>
            <person name="Zhang K."/>
            <person name="Velt A."/>
            <person name="Avia K."/>
            <person name="Holtgrawe D."/>
            <person name="Grimplet J."/>
            <person name="Matus J.T."/>
            <person name="Ware D."/>
            <person name="Wu X."/>
            <person name="Wang H."/>
            <person name="Liu C."/>
            <person name="Fang Y."/>
            <person name="Rustenholz C."/>
            <person name="Cheng Z."/>
            <person name="Xiao H."/>
            <person name="Zhou Y."/>
        </authorList>
    </citation>
    <scope>NUCLEOTIDE SEQUENCE [LARGE SCALE GENOMIC DNA]</scope>
    <source>
        <strain evidence="3">cv. Pinot noir / PN40024</strain>
        <tissue evidence="2">Leaf</tissue>
    </source>
</reference>
<gene>
    <name evidence="2" type="ORF">VitviT2T_013128</name>
</gene>
<evidence type="ECO:0000313" key="3">
    <source>
        <dbReference type="Proteomes" id="UP001227230"/>
    </source>
</evidence>
<dbReference type="InterPro" id="IPR012876">
    <property type="entry name" value="DUF1677_pln"/>
</dbReference>
<feature type="region of interest" description="Disordered" evidence="1">
    <location>
        <begin position="199"/>
        <end position="233"/>
    </location>
</feature>
<feature type="compositionally biased region" description="Polar residues" evidence="1">
    <location>
        <begin position="223"/>
        <end position="233"/>
    </location>
</feature>